<dbReference type="Proteomes" id="UP000237839">
    <property type="component" value="Unassembled WGS sequence"/>
</dbReference>
<dbReference type="Gene3D" id="6.10.340.10">
    <property type="match status" value="1"/>
</dbReference>
<evidence type="ECO:0000313" key="13">
    <source>
        <dbReference type="EMBL" id="PRC93303.1"/>
    </source>
</evidence>
<dbReference type="PROSITE" id="PS50109">
    <property type="entry name" value="HIS_KIN"/>
    <property type="match status" value="1"/>
</dbReference>
<dbReference type="InterPro" id="IPR036890">
    <property type="entry name" value="HATPase_C_sf"/>
</dbReference>
<organism evidence="13 14">
    <name type="scientific">Solimicrobium silvestre</name>
    <dbReference type="NCBI Taxonomy" id="2099400"/>
    <lineage>
        <taxon>Bacteria</taxon>
        <taxon>Pseudomonadati</taxon>
        <taxon>Pseudomonadota</taxon>
        <taxon>Betaproteobacteria</taxon>
        <taxon>Burkholderiales</taxon>
        <taxon>Oxalobacteraceae</taxon>
        <taxon>Solimicrobium</taxon>
    </lineage>
</organism>
<dbReference type="InterPro" id="IPR003661">
    <property type="entry name" value="HisK_dim/P_dom"/>
</dbReference>
<dbReference type="Gene3D" id="3.30.565.10">
    <property type="entry name" value="Histidine kinase-like ATPase, C-terminal domain"/>
    <property type="match status" value="1"/>
</dbReference>
<dbReference type="EC" id="2.7.13.3" evidence="3"/>
<dbReference type="CDD" id="cd00082">
    <property type="entry name" value="HisKA"/>
    <property type="match status" value="1"/>
</dbReference>
<keyword evidence="4" id="KW-1003">Cell membrane</keyword>
<evidence type="ECO:0000259" key="11">
    <source>
        <dbReference type="PROSITE" id="PS50109"/>
    </source>
</evidence>
<dbReference type="Pfam" id="PF00512">
    <property type="entry name" value="HisKA"/>
    <property type="match status" value="1"/>
</dbReference>
<evidence type="ECO:0000313" key="14">
    <source>
        <dbReference type="Proteomes" id="UP000237839"/>
    </source>
</evidence>
<dbReference type="SUPFAM" id="SSF55874">
    <property type="entry name" value="ATPase domain of HSP90 chaperone/DNA topoisomerase II/histidine kinase"/>
    <property type="match status" value="1"/>
</dbReference>
<dbReference type="PANTHER" id="PTHR44936">
    <property type="entry name" value="SENSOR PROTEIN CREC"/>
    <property type="match status" value="1"/>
</dbReference>
<keyword evidence="6" id="KW-0808">Transferase</keyword>
<comment type="subcellular location">
    <subcellularLocation>
        <location evidence="2">Cell membrane</location>
        <topology evidence="2">Multi-pass membrane protein</topology>
    </subcellularLocation>
</comment>
<dbReference type="SUPFAM" id="SSF47384">
    <property type="entry name" value="Homodimeric domain of signal transducing histidine kinase"/>
    <property type="match status" value="1"/>
</dbReference>
<dbReference type="InterPro" id="IPR003660">
    <property type="entry name" value="HAMP_dom"/>
</dbReference>
<dbReference type="EMBL" id="PUGF01000008">
    <property type="protein sequence ID" value="PRC93303.1"/>
    <property type="molecule type" value="Genomic_DNA"/>
</dbReference>
<name>A0A2S9H026_9BURK</name>
<gene>
    <name evidence="13" type="ORF">S2091_2041</name>
</gene>
<evidence type="ECO:0000256" key="6">
    <source>
        <dbReference type="ARBA" id="ARBA00022679"/>
    </source>
</evidence>
<dbReference type="SMART" id="SM00388">
    <property type="entry name" value="HisKA"/>
    <property type="match status" value="1"/>
</dbReference>
<keyword evidence="14" id="KW-1185">Reference proteome</keyword>
<evidence type="ECO:0000256" key="4">
    <source>
        <dbReference type="ARBA" id="ARBA00022475"/>
    </source>
</evidence>
<keyword evidence="10" id="KW-0472">Membrane</keyword>
<dbReference type="SMART" id="SM00387">
    <property type="entry name" value="HATPase_c"/>
    <property type="match status" value="1"/>
</dbReference>
<dbReference type="AlphaFoldDB" id="A0A2S9H026"/>
<dbReference type="GO" id="GO:0005524">
    <property type="term" value="F:ATP binding"/>
    <property type="evidence" value="ECO:0007669"/>
    <property type="project" value="UniProtKB-KW"/>
</dbReference>
<dbReference type="CDD" id="cd00075">
    <property type="entry name" value="HATPase"/>
    <property type="match status" value="1"/>
</dbReference>
<feature type="domain" description="Histidine kinase" evidence="11">
    <location>
        <begin position="259"/>
        <end position="476"/>
    </location>
</feature>
<keyword evidence="10" id="KW-0812">Transmembrane</keyword>
<dbReference type="GO" id="GO:0005886">
    <property type="term" value="C:plasma membrane"/>
    <property type="evidence" value="ECO:0007669"/>
    <property type="project" value="UniProtKB-SubCell"/>
</dbReference>
<dbReference type="Gene3D" id="1.10.287.130">
    <property type="match status" value="1"/>
</dbReference>
<dbReference type="InterPro" id="IPR050980">
    <property type="entry name" value="2C_sensor_his_kinase"/>
</dbReference>
<dbReference type="InterPro" id="IPR005467">
    <property type="entry name" value="His_kinase_dom"/>
</dbReference>
<evidence type="ECO:0000259" key="12">
    <source>
        <dbReference type="PROSITE" id="PS50885"/>
    </source>
</evidence>
<proteinExistence type="predicted"/>
<evidence type="ECO:0000256" key="8">
    <source>
        <dbReference type="ARBA" id="ARBA00022777"/>
    </source>
</evidence>
<evidence type="ECO:0000256" key="7">
    <source>
        <dbReference type="ARBA" id="ARBA00022741"/>
    </source>
</evidence>
<dbReference type="Pfam" id="PF02518">
    <property type="entry name" value="HATPase_c"/>
    <property type="match status" value="1"/>
</dbReference>
<feature type="domain" description="HAMP" evidence="12">
    <location>
        <begin position="199"/>
        <end position="251"/>
    </location>
</feature>
<comment type="caution">
    <text evidence="13">The sequence shown here is derived from an EMBL/GenBank/DDBJ whole genome shotgun (WGS) entry which is preliminary data.</text>
</comment>
<dbReference type="InterPro" id="IPR004358">
    <property type="entry name" value="Sig_transdc_His_kin-like_C"/>
</dbReference>
<keyword evidence="9" id="KW-0067">ATP-binding</keyword>
<keyword evidence="10" id="KW-1133">Transmembrane helix</keyword>
<dbReference type="InterPro" id="IPR036097">
    <property type="entry name" value="HisK_dim/P_sf"/>
</dbReference>
<protein>
    <recommendedName>
        <fullName evidence="3">histidine kinase</fullName>
        <ecNumber evidence="3">2.7.13.3</ecNumber>
    </recommendedName>
</protein>
<evidence type="ECO:0000256" key="10">
    <source>
        <dbReference type="SAM" id="Phobius"/>
    </source>
</evidence>
<dbReference type="OrthoDB" id="9804645at2"/>
<sequence>MLATLSFRQLLLAGFLLIAVLLSGTSVQALLTIGHLATQSRTVAHQAVALTAETQRLAERTVAMERSARQYMVLDDPAFRALFLSALQDARASLQLVVQAAPGLPTQPVAKWLQQSALAWDMMQDAPDRAALKKQQQALYSALVNLSEINDQLALASKREIERSNEAALSELEQQRRLLIGLVSGAILLAILLALSFGVWLSRPLAQIEVIIERLGENKFDQSIVIHGPADMRKLGLQLDWLRQRLGNLEDDKSRFLRHISHELKTPLAALREGVALLKDEVVGTLTEPQREIARILSQNSASLQIQIEDLLRYNTAVFDARQVQLSRVNLPELLTSVIQDQRLQWQARSLQITVVPGTVTEIDADAGKLSIVLANLLTNAVRFSPVGGVIQFVLAAKAQAVQIDCIDQGPGIAAEDTKHIFEPFYQGARQMPGARSGNGIGLSIVVEYIAAHDGNVQLLPVSAGAHFRIELPYEH</sequence>
<keyword evidence="7" id="KW-0547">Nucleotide-binding</keyword>
<evidence type="ECO:0000256" key="9">
    <source>
        <dbReference type="ARBA" id="ARBA00022840"/>
    </source>
</evidence>
<keyword evidence="5" id="KW-0597">Phosphoprotein</keyword>
<dbReference type="PRINTS" id="PR00344">
    <property type="entry name" value="BCTRLSENSOR"/>
</dbReference>
<evidence type="ECO:0000256" key="2">
    <source>
        <dbReference type="ARBA" id="ARBA00004651"/>
    </source>
</evidence>
<feature type="transmembrane region" description="Helical" evidence="10">
    <location>
        <begin position="178"/>
        <end position="201"/>
    </location>
</feature>
<dbReference type="PROSITE" id="PS50885">
    <property type="entry name" value="HAMP"/>
    <property type="match status" value="1"/>
</dbReference>
<dbReference type="InterPro" id="IPR003594">
    <property type="entry name" value="HATPase_dom"/>
</dbReference>
<dbReference type="RefSeq" id="WP_105531696.1">
    <property type="nucleotide sequence ID" value="NZ_PUGF01000008.1"/>
</dbReference>
<evidence type="ECO:0000256" key="1">
    <source>
        <dbReference type="ARBA" id="ARBA00000085"/>
    </source>
</evidence>
<evidence type="ECO:0000256" key="5">
    <source>
        <dbReference type="ARBA" id="ARBA00022553"/>
    </source>
</evidence>
<comment type="catalytic activity">
    <reaction evidence="1">
        <text>ATP + protein L-histidine = ADP + protein N-phospho-L-histidine.</text>
        <dbReference type="EC" id="2.7.13.3"/>
    </reaction>
</comment>
<dbReference type="GO" id="GO:0000155">
    <property type="term" value="F:phosphorelay sensor kinase activity"/>
    <property type="evidence" value="ECO:0007669"/>
    <property type="project" value="InterPro"/>
</dbReference>
<reference evidence="13 14" key="1">
    <citation type="submission" date="2018-02" db="EMBL/GenBank/DDBJ databases">
        <title>Solimicrobium silvestre gen. nov., sp. nov., isolated from alpine forest soil.</title>
        <authorList>
            <person name="Margesin R."/>
            <person name="Albuquerque L."/>
            <person name="Zhang D.-C."/>
            <person name="Froufe H.J.C."/>
            <person name="Severino R."/>
            <person name="Roxo I."/>
            <person name="Egas C."/>
            <person name="Da Costa M.S."/>
        </authorList>
    </citation>
    <scope>NUCLEOTIDE SEQUENCE [LARGE SCALE GENOMIC DNA]</scope>
    <source>
        <strain evidence="13 14">S20-91</strain>
    </source>
</reference>
<accession>A0A2S9H026</accession>
<dbReference type="PANTHER" id="PTHR44936:SF10">
    <property type="entry name" value="SENSOR PROTEIN RSTB"/>
    <property type="match status" value="1"/>
</dbReference>
<keyword evidence="8 13" id="KW-0418">Kinase</keyword>
<evidence type="ECO:0000256" key="3">
    <source>
        <dbReference type="ARBA" id="ARBA00012438"/>
    </source>
</evidence>